<dbReference type="CDD" id="cd17471">
    <property type="entry name" value="MFS_Set"/>
    <property type="match status" value="1"/>
</dbReference>
<sequence length="432" mass="44678">MKTDISSARNGTGATRVLKDTTLRGMAVNTAMVGLAGALVSTSVSLFLAGPVGATPLMTGLFFSARGVLEIAAGLTVGTLSDRMLNRRTLLMLCPLLSAAGALSYAAFRDYLLLLATGAVLFGLGGAGFAQIFAYNRDYAQAHALDSTLLNSILRSITSVCWIIGPPLGFLVVDAQGFAPLYLLAAFLYAMSGLLCRCLLPDLPRDPVKRKSVGNPFTGPGRPLLLLLLPAVVLFLAVNSIYQINIALFVTLDLGLRPSFTGLMIGLAAALEVPVIVLTGRYAHRLGAWRLVLGAAAVSALFFATLPFIHSPAALLLSQLPGAVCTGVLLSLPLSLLQDALPGRAGTASSLYTSSQQAGILLAGATAGVVTQWAGYTAVFFVCAGLSTAAAFLVAAGWRAVTRHGARPDAGGRSESKSGKDAEPGTSPTADR</sequence>
<evidence type="ECO:0000256" key="8">
    <source>
        <dbReference type="ARBA" id="ARBA00023136"/>
    </source>
</evidence>
<feature type="transmembrane region" description="Helical" evidence="10">
    <location>
        <begin position="114"/>
        <end position="133"/>
    </location>
</feature>
<keyword evidence="13" id="KW-1185">Reference proteome</keyword>
<feature type="transmembrane region" description="Helical" evidence="10">
    <location>
        <begin position="153"/>
        <end position="173"/>
    </location>
</feature>
<feature type="transmembrane region" description="Helical" evidence="10">
    <location>
        <begin position="61"/>
        <end position="78"/>
    </location>
</feature>
<protein>
    <submittedName>
        <fullName evidence="12">Sugar efflux transporter</fullName>
    </submittedName>
</protein>
<dbReference type="Pfam" id="PF07690">
    <property type="entry name" value="MFS_1"/>
    <property type="match status" value="1"/>
</dbReference>
<keyword evidence="5" id="KW-0762">Sugar transport</keyword>
<feature type="transmembrane region" description="Helical" evidence="10">
    <location>
        <begin position="291"/>
        <end position="310"/>
    </location>
</feature>
<evidence type="ECO:0000256" key="3">
    <source>
        <dbReference type="ARBA" id="ARBA00022448"/>
    </source>
</evidence>
<dbReference type="Proteomes" id="UP001621512">
    <property type="component" value="Chromosome"/>
</dbReference>
<feature type="transmembrane region" description="Helical" evidence="10">
    <location>
        <begin position="26"/>
        <end position="49"/>
    </location>
</feature>
<evidence type="ECO:0000256" key="1">
    <source>
        <dbReference type="ARBA" id="ARBA00004651"/>
    </source>
</evidence>
<dbReference type="Gene3D" id="1.20.1250.20">
    <property type="entry name" value="MFS general substrate transporter like domains"/>
    <property type="match status" value="2"/>
</dbReference>
<evidence type="ECO:0000256" key="9">
    <source>
        <dbReference type="SAM" id="MobiDB-lite"/>
    </source>
</evidence>
<evidence type="ECO:0000259" key="11">
    <source>
        <dbReference type="PROSITE" id="PS50850"/>
    </source>
</evidence>
<evidence type="ECO:0000256" key="4">
    <source>
        <dbReference type="ARBA" id="ARBA00022475"/>
    </source>
</evidence>
<feature type="transmembrane region" description="Helical" evidence="10">
    <location>
        <begin position="90"/>
        <end position="108"/>
    </location>
</feature>
<dbReference type="InterPro" id="IPR020846">
    <property type="entry name" value="MFS_dom"/>
</dbReference>
<name>A0ABZ1MDZ7_STREF</name>
<keyword evidence="6 10" id="KW-0812">Transmembrane</keyword>
<keyword evidence="3" id="KW-0813">Transport</keyword>
<dbReference type="PANTHER" id="PTHR23535:SF2">
    <property type="entry name" value="SUGAR EFFLUX TRANSPORTER A-RELATED"/>
    <property type="match status" value="1"/>
</dbReference>
<dbReference type="EMBL" id="CP108341">
    <property type="protein sequence ID" value="WTW24958.1"/>
    <property type="molecule type" value="Genomic_DNA"/>
</dbReference>
<keyword evidence="4" id="KW-1003">Cell membrane</keyword>
<proteinExistence type="inferred from homology"/>
<dbReference type="PROSITE" id="PS50850">
    <property type="entry name" value="MFS"/>
    <property type="match status" value="1"/>
</dbReference>
<comment type="similarity">
    <text evidence="2">Belongs to the major facilitator superfamily. Set transporter family.</text>
</comment>
<evidence type="ECO:0000256" key="2">
    <source>
        <dbReference type="ARBA" id="ARBA00006523"/>
    </source>
</evidence>
<feature type="domain" description="Major facilitator superfamily (MFS) profile" evidence="11">
    <location>
        <begin position="22"/>
        <end position="402"/>
    </location>
</feature>
<dbReference type="RefSeq" id="WP_405504403.1">
    <property type="nucleotide sequence ID" value="NZ_CP108341.1"/>
</dbReference>
<organism evidence="12 13">
    <name type="scientific">Streptomyces purpurascens</name>
    <dbReference type="NCBI Taxonomy" id="1924"/>
    <lineage>
        <taxon>Bacteria</taxon>
        <taxon>Bacillati</taxon>
        <taxon>Actinomycetota</taxon>
        <taxon>Actinomycetes</taxon>
        <taxon>Kitasatosporales</taxon>
        <taxon>Streptomycetaceae</taxon>
        <taxon>Streptomyces</taxon>
    </lineage>
</organism>
<dbReference type="InterPro" id="IPR036259">
    <property type="entry name" value="MFS_trans_sf"/>
</dbReference>
<feature type="transmembrane region" description="Helical" evidence="10">
    <location>
        <begin position="221"/>
        <end position="242"/>
    </location>
</feature>
<reference evidence="12 13" key="1">
    <citation type="submission" date="2022-10" db="EMBL/GenBank/DDBJ databases">
        <title>The complete genomes of actinobacterial strains from the NBC collection.</title>
        <authorList>
            <person name="Joergensen T.S."/>
            <person name="Alvarez Arevalo M."/>
            <person name="Sterndorff E.B."/>
            <person name="Faurdal D."/>
            <person name="Vuksanovic O."/>
            <person name="Mourched A.-S."/>
            <person name="Charusanti P."/>
            <person name="Shaw S."/>
            <person name="Blin K."/>
            <person name="Weber T."/>
        </authorList>
    </citation>
    <scope>NUCLEOTIDE SEQUENCE [LARGE SCALE GENOMIC DNA]</scope>
    <source>
        <strain evidence="12 13">NBC_00017</strain>
    </source>
</reference>
<evidence type="ECO:0000313" key="13">
    <source>
        <dbReference type="Proteomes" id="UP001621512"/>
    </source>
</evidence>
<feature type="transmembrane region" description="Helical" evidence="10">
    <location>
        <begin position="179"/>
        <end position="200"/>
    </location>
</feature>
<evidence type="ECO:0000313" key="12">
    <source>
        <dbReference type="EMBL" id="WTW24958.1"/>
    </source>
</evidence>
<dbReference type="SUPFAM" id="SSF103473">
    <property type="entry name" value="MFS general substrate transporter"/>
    <property type="match status" value="1"/>
</dbReference>
<keyword evidence="8 10" id="KW-0472">Membrane</keyword>
<feature type="transmembrane region" description="Helical" evidence="10">
    <location>
        <begin position="376"/>
        <end position="398"/>
    </location>
</feature>
<keyword evidence="7 10" id="KW-1133">Transmembrane helix</keyword>
<dbReference type="InterPro" id="IPR011701">
    <property type="entry name" value="MFS"/>
</dbReference>
<dbReference type="PANTHER" id="PTHR23535">
    <property type="entry name" value="SUGAR EFFLUX TRANSPORTER A-RELATED"/>
    <property type="match status" value="1"/>
</dbReference>
<feature type="transmembrane region" description="Helical" evidence="10">
    <location>
        <begin position="262"/>
        <end position="279"/>
    </location>
</feature>
<accession>A0ABZ1MDZ7</accession>
<comment type="subcellular location">
    <subcellularLocation>
        <location evidence="1">Cell membrane</location>
        <topology evidence="1">Multi-pass membrane protein</topology>
    </subcellularLocation>
</comment>
<evidence type="ECO:0000256" key="5">
    <source>
        <dbReference type="ARBA" id="ARBA00022597"/>
    </source>
</evidence>
<gene>
    <name evidence="12" type="ORF">OHU35_02420</name>
</gene>
<feature type="compositionally biased region" description="Basic and acidic residues" evidence="9">
    <location>
        <begin position="406"/>
        <end position="423"/>
    </location>
</feature>
<evidence type="ECO:0000256" key="10">
    <source>
        <dbReference type="SAM" id="Phobius"/>
    </source>
</evidence>
<evidence type="ECO:0000256" key="7">
    <source>
        <dbReference type="ARBA" id="ARBA00022989"/>
    </source>
</evidence>
<evidence type="ECO:0000256" key="6">
    <source>
        <dbReference type="ARBA" id="ARBA00022692"/>
    </source>
</evidence>
<feature type="region of interest" description="Disordered" evidence="9">
    <location>
        <begin position="404"/>
        <end position="432"/>
    </location>
</feature>